<accession>A0A2T1E2R3</accession>
<evidence type="ECO:0000259" key="7">
    <source>
        <dbReference type="PROSITE" id="PS51987"/>
    </source>
</evidence>
<reference evidence="9" key="1">
    <citation type="submission" date="2018-02" db="EMBL/GenBank/DDBJ databases">
        <authorList>
            <person name="Moore K."/>
            <person name="Momper L."/>
        </authorList>
    </citation>
    <scope>NUCLEOTIDE SEQUENCE [LARGE SCALE GENOMIC DNA]</scope>
    <source>
        <strain evidence="9">ULC18</strain>
    </source>
</reference>
<dbReference type="EC" id="6.3.1.2" evidence="2"/>
<dbReference type="PROSITE" id="PS51987">
    <property type="entry name" value="GS_CATALYTIC"/>
    <property type="match status" value="1"/>
</dbReference>
<dbReference type="Gene3D" id="3.10.20.70">
    <property type="entry name" value="Glutamine synthetase, N-terminal domain"/>
    <property type="match status" value="1"/>
</dbReference>
<gene>
    <name evidence="8" type="ORF">C7B82_17800</name>
</gene>
<protein>
    <recommendedName>
        <fullName evidence="2">glutamine synthetase</fullName>
        <ecNumber evidence="2">6.3.1.2</ecNumber>
    </recommendedName>
</protein>
<dbReference type="SUPFAM" id="SSF54368">
    <property type="entry name" value="Glutamine synthetase, N-terminal domain"/>
    <property type="match status" value="1"/>
</dbReference>
<dbReference type="Pfam" id="PF00120">
    <property type="entry name" value="Gln-synt_C"/>
    <property type="match status" value="1"/>
</dbReference>
<dbReference type="GO" id="GO:0004356">
    <property type="term" value="F:glutamine synthetase activity"/>
    <property type="evidence" value="ECO:0007669"/>
    <property type="project" value="UniProtKB-EC"/>
</dbReference>
<comment type="similarity">
    <text evidence="1 4 5">Belongs to the glutamine synthetase family.</text>
</comment>
<feature type="domain" description="GS beta-grasp" evidence="6">
    <location>
        <begin position="28"/>
        <end position="122"/>
    </location>
</feature>
<sequence length="464" mass="51552">MSLSVKAFPVTSPKTNVLAAIQQLFKNGTVEFVRFEQPDTHGISRFKTVPARHFESFTQKGLNFPLPTLGLDVQGATAPNTGVLEEICFGDAYLLPDLETFQILPWADKTARVIGQPYYLDGTPVPTSSRQIVKALLAELEQLGYRLLTGFEYEFYLVDEVTRQASFPGIQLFGRLPRQDEGVIYEILRSLPAVGVDIITADLEYGPGQIEINFAPAWGLDSADQAFTFKNAVKEIAHRHGKIASFMTKPWIDQSASGCHFNQSLWQGKNSAFFDRDDPDGLSAVARHYLAGQLAHAPALTALIAPTINCWKRFQPNAFAPTNITWGIDNRTTAIRVKALKDERTHIENRLGTGSNNPYIVMAAMLAAGLDGIKRKLEPPAPIQIVADSLSEPPPLPTRLETALDALEQDVVIREALGEPFIHLFVGLKRFEIEKAKAAIANYDNPEFLNQVTDWERQEFFDVL</sequence>
<evidence type="ECO:0000256" key="4">
    <source>
        <dbReference type="PROSITE-ProRule" id="PRU01330"/>
    </source>
</evidence>
<dbReference type="InterPro" id="IPR036651">
    <property type="entry name" value="Gln_synt_N_sf"/>
</dbReference>
<comment type="function">
    <text evidence="3">Involved in nitrogen metabolism via ammonium assimilation. Catalyzes the ATP-dependent biosynthesis of glutamine from glutamate and ammonia.</text>
</comment>
<dbReference type="InterPro" id="IPR008147">
    <property type="entry name" value="Gln_synt_N"/>
</dbReference>
<dbReference type="InterPro" id="IPR008146">
    <property type="entry name" value="Gln_synth_cat_dom"/>
</dbReference>
<dbReference type="PANTHER" id="PTHR43407:SF1">
    <property type="entry name" value="LENGSIN"/>
    <property type="match status" value="1"/>
</dbReference>
<dbReference type="InterPro" id="IPR014746">
    <property type="entry name" value="Gln_synth/guanido_kin_cat_dom"/>
</dbReference>
<dbReference type="OrthoDB" id="9807095at2"/>
<dbReference type="GO" id="GO:0016020">
    <property type="term" value="C:membrane"/>
    <property type="evidence" value="ECO:0007669"/>
    <property type="project" value="TreeGrafter"/>
</dbReference>
<name>A0A2T1E2R3_9CYAN</name>
<dbReference type="PROSITE" id="PS51986">
    <property type="entry name" value="GS_BETA_GRASP"/>
    <property type="match status" value="1"/>
</dbReference>
<comment type="caution">
    <text evidence="8">The sequence shown here is derived from an EMBL/GenBank/DDBJ whole genome shotgun (WGS) entry which is preliminary data.</text>
</comment>
<dbReference type="SMART" id="SM01230">
    <property type="entry name" value="Gln-synt_C"/>
    <property type="match status" value="1"/>
</dbReference>
<dbReference type="FunFam" id="3.30.590.10:FF:000009">
    <property type="entry name" value="Lengsin, lens protein with glutamine synthetase domain"/>
    <property type="match status" value="1"/>
</dbReference>
<evidence type="ECO:0000256" key="5">
    <source>
        <dbReference type="RuleBase" id="RU000384"/>
    </source>
</evidence>
<organism evidence="8 9">
    <name type="scientific">Stenomitos frigidus ULC18</name>
    <dbReference type="NCBI Taxonomy" id="2107698"/>
    <lineage>
        <taxon>Bacteria</taxon>
        <taxon>Bacillati</taxon>
        <taxon>Cyanobacteriota</taxon>
        <taxon>Cyanophyceae</taxon>
        <taxon>Leptolyngbyales</taxon>
        <taxon>Leptolyngbyaceae</taxon>
        <taxon>Stenomitos</taxon>
    </lineage>
</organism>
<reference evidence="8 9" key="2">
    <citation type="submission" date="2018-03" db="EMBL/GenBank/DDBJ databases">
        <title>The ancient ancestry and fast evolution of plastids.</title>
        <authorList>
            <person name="Moore K.R."/>
            <person name="Magnabosco C."/>
            <person name="Momper L."/>
            <person name="Gold D.A."/>
            <person name="Bosak T."/>
            <person name="Fournier G.P."/>
        </authorList>
    </citation>
    <scope>NUCLEOTIDE SEQUENCE [LARGE SCALE GENOMIC DNA]</scope>
    <source>
        <strain evidence="8 9">ULC18</strain>
    </source>
</reference>
<dbReference type="Gene3D" id="3.30.590.10">
    <property type="entry name" value="Glutamine synthetase/guanido kinase, catalytic domain"/>
    <property type="match status" value="1"/>
</dbReference>
<dbReference type="GO" id="GO:0006542">
    <property type="term" value="P:glutamine biosynthetic process"/>
    <property type="evidence" value="ECO:0007669"/>
    <property type="project" value="InterPro"/>
</dbReference>
<evidence type="ECO:0000256" key="3">
    <source>
        <dbReference type="ARBA" id="ARBA00045640"/>
    </source>
</evidence>
<dbReference type="RefSeq" id="WP_106257629.1">
    <property type="nucleotide sequence ID" value="NZ_CAWNSW010000133.1"/>
</dbReference>
<evidence type="ECO:0000256" key="2">
    <source>
        <dbReference type="ARBA" id="ARBA00012937"/>
    </source>
</evidence>
<evidence type="ECO:0000259" key="6">
    <source>
        <dbReference type="PROSITE" id="PS51986"/>
    </source>
</evidence>
<dbReference type="Proteomes" id="UP000239576">
    <property type="component" value="Unassembled WGS sequence"/>
</dbReference>
<keyword evidence="9" id="KW-1185">Reference proteome</keyword>
<proteinExistence type="inferred from homology"/>
<dbReference type="SUPFAM" id="SSF55931">
    <property type="entry name" value="Glutamine synthetase/guanido kinase"/>
    <property type="match status" value="1"/>
</dbReference>
<dbReference type="GO" id="GO:0005737">
    <property type="term" value="C:cytoplasm"/>
    <property type="evidence" value="ECO:0007669"/>
    <property type="project" value="TreeGrafter"/>
</dbReference>
<dbReference type="AlphaFoldDB" id="A0A2T1E2R3"/>
<dbReference type="PANTHER" id="PTHR43407">
    <property type="entry name" value="GLUTAMINE SYNTHETASE"/>
    <property type="match status" value="1"/>
</dbReference>
<evidence type="ECO:0000313" key="8">
    <source>
        <dbReference type="EMBL" id="PSB27010.1"/>
    </source>
</evidence>
<dbReference type="EMBL" id="PVWK01000098">
    <property type="protein sequence ID" value="PSB27010.1"/>
    <property type="molecule type" value="Genomic_DNA"/>
</dbReference>
<dbReference type="FunFam" id="3.10.20.70:FF:000007">
    <property type="entry name" value="LOW QUALITY PROTEIN: lengsin"/>
    <property type="match status" value="1"/>
</dbReference>
<evidence type="ECO:0000256" key="1">
    <source>
        <dbReference type="ARBA" id="ARBA00009897"/>
    </source>
</evidence>
<evidence type="ECO:0000313" key="9">
    <source>
        <dbReference type="Proteomes" id="UP000239576"/>
    </source>
</evidence>
<feature type="domain" description="GS catalytic" evidence="7">
    <location>
        <begin position="129"/>
        <end position="464"/>
    </location>
</feature>